<dbReference type="Proteomes" id="UP000268093">
    <property type="component" value="Unassembled WGS sequence"/>
</dbReference>
<comment type="caution">
    <text evidence="2">The sequence shown here is derived from an EMBL/GenBank/DDBJ whole genome shotgun (WGS) entry which is preliminary data.</text>
</comment>
<evidence type="ECO:0000259" key="1">
    <source>
        <dbReference type="PROSITE" id="PS50097"/>
    </source>
</evidence>
<dbReference type="PANTHER" id="PTHR22744:SF17">
    <property type="entry name" value="BTB DOMAIN-CONTAINING PROTEIN"/>
    <property type="match status" value="1"/>
</dbReference>
<dbReference type="SUPFAM" id="SSF54695">
    <property type="entry name" value="POZ domain"/>
    <property type="match status" value="1"/>
</dbReference>
<dbReference type="CDD" id="cd18186">
    <property type="entry name" value="BTB_POZ_ZBTB_KLHL-like"/>
    <property type="match status" value="1"/>
</dbReference>
<dbReference type="Gene3D" id="3.30.710.10">
    <property type="entry name" value="Potassium Channel Kv1.1, Chain A"/>
    <property type="match status" value="1"/>
</dbReference>
<dbReference type="SMART" id="SM00225">
    <property type="entry name" value="BTB"/>
    <property type="match status" value="1"/>
</dbReference>
<reference evidence="2 3" key="1">
    <citation type="journal article" date="2018" name="New Phytol.">
        <title>Phylogenomics of Endogonaceae and evolution of mycorrhizas within Mucoromycota.</title>
        <authorList>
            <person name="Chang Y."/>
            <person name="Desiro A."/>
            <person name="Na H."/>
            <person name="Sandor L."/>
            <person name="Lipzen A."/>
            <person name="Clum A."/>
            <person name="Barry K."/>
            <person name="Grigoriev I.V."/>
            <person name="Martin F.M."/>
            <person name="Stajich J.E."/>
            <person name="Smith M.E."/>
            <person name="Bonito G."/>
            <person name="Spatafora J.W."/>
        </authorList>
    </citation>
    <scope>NUCLEOTIDE SEQUENCE [LARGE SCALE GENOMIC DNA]</scope>
    <source>
        <strain evidence="2 3">GMNB39</strain>
    </source>
</reference>
<keyword evidence="3" id="KW-1185">Reference proteome</keyword>
<evidence type="ECO:0000313" key="3">
    <source>
        <dbReference type="Proteomes" id="UP000268093"/>
    </source>
</evidence>
<name>A0A433DKP7_9FUNG</name>
<dbReference type="PANTHER" id="PTHR22744">
    <property type="entry name" value="HELIX LOOP HELIX PROTEIN 21-RELATED"/>
    <property type="match status" value="1"/>
</dbReference>
<proteinExistence type="predicted"/>
<dbReference type="PROSITE" id="PS50097">
    <property type="entry name" value="BTB"/>
    <property type="match status" value="1"/>
</dbReference>
<accession>A0A433DKP7</accession>
<evidence type="ECO:0000313" key="2">
    <source>
        <dbReference type="EMBL" id="RUP51409.1"/>
    </source>
</evidence>
<protein>
    <recommendedName>
        <fullName evidence="1">BTB domain-containing protein</fullName>
    </recommendedName>
</protein>
<gene>
    <name evidence="2" type="ORF">BC936DRAFT_148337</name>
</gene>
<organism evidence="2 3">
    <name type="scientific">Jimgerdemannia flammicorona</name>
    <dbReference type="NCBI Taxonomy" id="994334"/>
    <lineage>
        <taxon>Eukaryota</taxon>
        <taxon>Fungi</taxon>
        <taxon>Fungi incertae sedis</taxon>
        <taxon>Mucoromycota</taxon>
        <taxon>Mucoromycotina</taxon>
        <taxon>Endogonomycetes</taxon>
        <taxon>Endogonales</taxon>
        <taxon>Endogonaceae</taxon>
        <taxon>Jimgerdemannia</taxon>
    </lineage>
</organism>
<dbReference type="InterPro" id="IPR000210">
    <property type="entry name" value="BTB/POZ_dom"/>
</dbReference>
<dbReference type="OrthoDB" id="3027208at2759"/>
<sequence>MTIAYKRSNTHYYDDGDVALICPSNYDDRDRNNGDNGGNGDGDVALVCLSTIFKVHSTVLRLASAYFNTRFSPTWSSESRRLLIEKDKNEDSELTSIAMDLKYCKHHAFIDNEEEDDIALLIAFIYPIEHIVITWDNVNDILRLADKYLINKALQTAADFLMSSYSEKPLTSLRLAETYNFPKIFKQSSTHIIDNVCAYKEHPEFGYLSDRTRRKLFQARLELSEGVTKSSFPTLSYICSSCYNRNADLDAFVQKLREPTSIFSVGLQNILKFGDNMTHTECMRQARSILGKFIASHYGTACLTLATLESVEGFSIELD</sequence>
<dbReference type="Pfam" id="PF00651">
    <property type="entry name" value="BTB"/>
    <property type="match status" value="1"/>
</dbReference>
<dbReference type="AlphaFoldDB" id="A0A433DKP7"/>
<dbReference type="InterPro" id="IPR011333">
    <property type="entry name" value="SKP1/BTB/POZ_sf"/>
</dbReference>
<feature type="domain" description="BTB" evidence="1">
    <location>
        <begin position="42"/>
        <end position="126"/>
    </location>
</feature>
<dbReference type="EMBL" id="RBNI01000749">
    <property type="protein sequence ID" value="RUP51409.1"/>
    <property type="molecule type" value="Genomic_DNA"/>
</dbReference>